<accession>L7VU57</accession>
<name>L7VU57_9BACT</name>
<sequence>MCWDALPLWVRQEDRTSLDQRGCTALGSGPGRERSPIPDPFDMASRRMRVALLASLWSRALVPLDRSLIEQPCLSSVAT</sequence>
<organism evidence="1">
    <name type="scientific">uncultured bacterium A1Q1_fos_660</name>
    <dbReference type="NCBI Taxonomy" id="1256588"/>
    <lineage>
        <taxon>Bacteria</taxon>
        <taxon>environmental samples</taxon>
    </lineage>
</organism>
<dbReference type="AlphaFoldDB" id="L7VU57"/>
<proteinExistence type="predicted"/>
<dbReference type="EMBL" id="JX649858">
    <property type="protein sequence ID" value="AGC70954.1"/>
    <property type="molecule type" value="Genomic_DNA"/>
</dbReference>
<evidence type="ECO:0000313" key="1">
    <source>
        <dbReference type="EMBL" id="AGC70954.1"/>
    </source>
</evidence>
<protein>
    <submittedName>
        <fullName evidence="1">Uncharacterized protein</fullName>
    </submittedName>
</protein>
<reference evidence="1" key="1">
    <citation type="submission" date="2012-09" db="EMBL/GenBank/DDBJ databases">
        <title>Metagenomic Characterization of a Microbial Community in Wastewater Detects High Levels of Antibiotic Resistance.</title>
        <authorList>
            <person name="Abrams M."/>
            <person name="Caldwell A."/>
            <person name="Vandaei E."/>
            <person name="Lee W."/>
            <person name="Perrott J."/>
            <person name="Khan S.Y."/>
            <person name="Ta J."/>
            <person name="Romero D."/>
            <person name="Nguyen V."/>
            <person name="Pourmand N."/>
            <person name="Ouverney C.C."/>
        </authorList>
    </citation>
    <scope>NUCLEOTIDE SEQUENCE</scope>
</reference>